<dbReference type="Gene3D" id="2.40.170.20">
    <property type="entry name" value="TonB-dependent receptor, beta-barrel domain"/>
    <property type="match status" value="1"/>
</dbReference>
<keyword evidence="2" id="KW-0472">Membrane</keyword>
<dbReference type="Proteomes" id="UP000396835">
    <property type="component" value="Unassembled WGS sequence"/>
</dbReference>
<keyword evidence="4" id="KW-0732">Signal</keyword>
<feature type="chain" id="PRO_5019324578" evidence="4">
    <location>
        <begin position="23"/>
        <end position="546"/>
    </location>
</feature>
<organism evidence="5 6">
    <name type="scientific">Prevotella heparinolytica</name>
    <dbReference type="NCBI Taxonomy" id="28113"/>
    <lineage>
        <taxon>Bacteria</taxon>
        <taxon>Pseudomonadati</taxon>
        <taxon>Bacteroidota</taxon>
        <taxon>Bacteroidia</taxon>
        <taxon>Bacteroidales</taxon>
        <taxon>Bacteroidaceae</taxon>
        <taxon>Bacteroides</taxon>
    </lineage>
</organism>
<evidence type="ECO:0000256" key="1">
    <source>
        <dbReference type="ARBA" id="ARBA00004442"/>
    </source>
</evidence>
<dbReference type="AlphaFoldDB" id="A0A449I389"/>
<dbReference type="EMBL" id="CAACYH010000004">
    <property type="protein sequence ID" value="VFB13777.1"/>
    <property type="molecule type" value="Genomic_DNA"/>
</dbReference>
<dbReference type="SUPFAM" id="SSF56935">
    <property type="entry name" value="Porins"/>
    <property type="match status" value="1"/>
</dbReference>
<dbReference type="RefSeq" id="WP_131752039.1">
    <property type="nucleotide sequence ID" value="NZ_CAACYH010000004.1"/>
</dbReference>
<keyword evidence="3" id="KW-0998">Cell outer membrane</keyword>
<protein>
    <submittedName>
        <fullName evidence="5">TonB-dependent receptor</fullName>
    </submittedName>
</protein>
<dbReference type="OrthoDB" id="1264254at2"/>
<feature type="signal peptide" evidence="4">
    <location>
        <begin position="1"/>
        <end position="22"/>
    </location>
</feature>
<gene>
    <name evidence="5" type="ORF">NCTC7812_01305</name>
</gene>
<evidence type="ECO:0000313" key="6">
    <source>
        <dbReference type="Proteomes" id="UP000396835"/>
    </source>
</evidence>
<sequence length="546" mass="61271">MRKLRYILAGMALTTASSAAVAQTQAKDTTVNRTVIVEQEYNPDIMDASKINVLPQVEQPAASKKEVEYDASLAPAGNIPAGIMQVYAGKDTQAKPHPGYVRLGHGNYGNLDVHANYLFALSDKDRLNLMFKMDGMNGKLKMPDSEEKWGSYYYRTNATVGYTHAFSKVDMDIAGQFGLSNFNFMPFSARNKQKFTSGDIHFGVNSTADDLTIRFRAETNLMFYERQQDFIGNGVKETTVRTLAETVGNLSESQLVGVAFHMDNTFYNNDLFQTHHALNFNPYYQLLGEDWKVRIGAHTDLAFGFSKKVRFAPDVTAQYTFSDSYTLYAQAKGGKVQNDFRRLETLHPYGLITEQTDATYEQLNAAIGFKASPAPGVWLHLYGGYQSLKDDLMFFPEFDDSMTLLLRAVQTDTKNIYAGAEVGYNYKDLIHFTASGVYRNWRADGEEVLQARVLSFKPAFEADLRMDVRPVSSALVGIGYRHTSREKVDGTKAAPVGNLYLSGSYELFKGISVYARANNLLNKNYQYYWMYPAQGVNFVGGVSFHF</sequence>
<dbReference type="GO" id="GO:0009279">
    <property type="term" value="C:cell outer membrane"/>
    <property type="evidence" value="ECO:0007669"/>
    <property type="project" value="UniProtKB-SubCell"/>
</dbReference>
<evidence type="ECO:0000256" key="2">
    <source>
        <dbReference type="ARBA" id="ARBA00023136"/>
    </source>
</evidence>
<evidence type="ECO:0000256" key="4">
    <source>
        <dbReference type="SAM" id="SignalP"/>
    </source>
</evidence>
<accession>A0A449I389</accession>
<keyword evidence="5" id="KW-0675">Receptor</keyword>
<proteinExistence type="predicted"/>
<evidence type="ECO:0000313" key="5">
    <source>
        <dbReference type="EMBL" id="VFB13777.1"/>
    </source>
</evidence>
<comment type="subcellular location">
    <subcellularLocation>
        <location evidence="1">Cell outer membrane</location>
    </subcellularLocation>
</comment>
<name>A0A449I389_9BACE</name>
<dbReference type="InterPro" id="IPR036942">
    <property type="entry name" value="Beta-barrel_TonB_sf"/>
</dbReference>
<reference evidence="5 6" key="1">
    <citation type="submission" date="2019-02" db="EMBL/GenBank/DDBJ databases">
        <authorList>
            <consortium name="Pathogen Informatics"/>
        </authorList>
    </citation>
    <scope>NUCLEOTIDE SEQUENCE [LARGE SCALE GENOMIC DNA]</scope>
    <source>
        <strain evidence="5 6">3012STDY7078512</strain>
    </source>
</reference>
<evidence type="ECO:0000256" key="3">
    <source>
        <dbReference type="ARBA" id="ARBA00023237"/>
    </source>
</evidence>